<feature type="transmembrane region" description="Helical" evidence="6">
    <location>
        <begin position="114"/>
        <end position="134"/>
    </location>
</feature>
<protein>
    <recommendedName>
        <fullName evidence="8">DoxX family protein</fullName>
    </recommendedName>
</protein>
<dbReference type="InterPro" id="IPR032808">
    <property type="entry name" value="DoxX"/>
</dbReference>
<dbReference type="Pfam" id="PF07681">
    <property type="entry name" value="DoxX"/>
    <property type="match status" value="1"/>
</dbReference>
<evidence type="ECO:0000256" key="4">
    <source>
        <dbReference type="ARBA" id="ARBA00022989"/>
    </source>
</evidence>
<feature type="transmembrane region" description="Helical" evidence="6">
    <location>
        <begin position="21"/>
        <end position="39"/>
    </location>
</feature>
<evidence type="ECO:0000313" key="7">
    <source>
        <dbReference type="EMBL" id="MPM88715.1"/>
    </source>
</evidence>
<evidence type="ECO:0000256" key="2">
    <source>
        <dbReference type="ARBA" id="ARBA00022475"/>
    </source>
</evidence>
<dbReference type="PANTHER" id="PTHR33452">
    <property type="entry name" value="OXIDOREDUCTASE CATD-RELATED"/>
    <property type="match status" value="1"/>
</dbReference>
<dbReference type="EMBL" id="VSSQ01036280">
    <property type="protein sequence ID" value="MPM88715.1"/>
    <property type="molecule type" value="Genomic_DNA"/>
</dbReference>
<proteinExistence type="predicted"/>
<keyword evidence="5 6" id="KW-0472">Membrane</keyword>
<feature type="transmembrane region" description="Helical" evidence="6">
    <location>
        <begin position="86"/>
        <end position="102"/>
    </location>
</feature>
<evidence type="ECO:0008006" key="8">
    <source>
        <dbReference type="Google" id="ProtNLM"/>
    </source>
</evidence>
<comment type="caution">
    <text evidence="7">The sequence shown here is derived from an EMBL/GenBank/DDBJ whole genome shotgun (WGS) entry which is preliminary data.</text>
</comment>
<dbReference type="PANTHER" id="PTHR33452:SF1">
    <property type="entry name" value="INNER MEMBRANE PROTEIN YPHA-RELATED"/>
    <property type="match status" value="1"/>
</dbReference>
<evidence type="ECO:0000256" key="1">
    <source>
        <dbReference type="ARBA" id="ARBA00004651"/>
    </source>
</evidence>
<feature type="transmembrane region" description="Helical" evidence="6">
    <location>
        <begin position="59"/>
        <end position="79"/>
    </location>
</feature>
<gene>
    <name evidence="7" type="ORF">SDC9_135819</name>
</gene>
<dbReference type="InterPro" id="IPR051907">
    <property type="entry name" value="DoxX-like_oxidoreductase"/>
</dbReference>
<reference evidence="7" key="1">
    <citation type="submission" date="2019-08" db="EMBL/GenBank/DDBJ databases">
        <authorList>
            <person name="Kucharzyk K."/>
            <person name="Murdoch R.W."/>
            <person name="Higgins S."/>
            <person name="Loffler F."/>
        </authorList>
    </citation>
    <scope>NUCLEOTIDE SEQUENCE</scope>
</reference>
<accession>A0A645DHN1</accession>
<keyword evidence="2" id="KW-1003">Cell membrane</keyword>
<sequence length="145" mass="15916">MKKIKNFILYSAPLKENTLSATLLLFRVAFAILLMLHGWQKIQNYSMLSSMFPDPIGLGSQISLLLAIGAEFVAGLFVIAGFLTRLALIPMAFTMGVAFFVTHAGDPFQVKELAFVYLAALVILFIAGPGRFSVDNLLFKPSSRI</sequence>
<evidence type="ECO:0000256" key="5">
    <source>
        <dbReference type="ARBA" id="ARBA00023136"/>
    </source>
</evidence>
<keyword evidence="4 6" id="KW-1133">Transmembrane helix</keyword>
<keyword evidence="3 6" id="KW-0812">Transmembrane</keyword>
<dbReference type="GO" id="GO:0005886">
    <property type="term" value="C:plasma membrane"/>
    <property type="evidence" value="ECO:0007669"/>
    <property type="project" value="UniProtKB-SubCell"/>
</dbReference>
<name>A0A645DHN1_9ZZZZ</name>
<organism evidence="7">
    <name type="scientific">bioreactor metagenome</name>
    <dbReference type="NCBI Taxonomy" id="1076179"/>
    <lineage>
        <taxon>unclassified sequences</taxon>
        <taxon>metagenomes</taxon>
        <taxon>ecological metagenomes</taxon>
    </lineage>
</organism>
<dbReference type="AlphaFoldDB" id="A0A645DHN1"/>
<evidence type="ECO:0000256" key="6">
    <source>
        <dbReference type="SAM" id="Phobius"/>
    </source>
</evidence>
<comment type="subcellular location">
    <subcellularLocation>
        <location evidence="1">Cell membrane</location>
        <topology evidence="1">Multi-pass membrane protein</topology>
    </subcellularLocation>
</comment>
<evidence type="ECO:0000256" key="3">
    <source>
        <dbReference type="ARBA" id="ARBA00022692"/>
    </source>
</evidence>